<sequence length="34" mass="3899">MKQKLIPLALLTLICTIITTCNLVYTTNNVFTYH</sequence>
<organism evidence="1 2">
    <name type="scientific">Chryseobacterium populi</name>
    <dbReference type="NCBI Taxonomy" id="1144316"/>
    <lineage>
        <taxon>Bacteria</taxon>
        <taxon>Pseudomonadati</taxon>
        <taxon>Bacteroidota</taxon>
        <taxon>Flavobacteriia</taxon>
        <taxon>Flavobacteriales</taxon>
        <taxon>Weeksellaceae</taxon>
        <taxon>Chryseobacterium group</taxon>
        <taxon>Chryseobacterium</taxon>
    </lineage>
</organism>
<comment type="caution">
    <text evidence="1">The sequence shown here is derived from an EMBL/GenBank/DDBJ whole genome shotgun (WGS) entry which is preliminary data.</text>
</comment>
<dbReference type="EMBL" id="AKJY01000060">
    <property type="protein sequence ID" value="EJL70150.1"/>
    <property type="molecule type" value="Genomic_DNA"/>
</dbReference>
<keyword evidence="2" id="KW-1185">Reference proteome</keyword>
<evidence type="ECO:0000313" key="1">
    <source>
        <dbReference type="EMBL" id="EJL70150.1"/>
    </source>
</evidence>
<evidence type="ECO:0000313" key="2">
    <source>
        <dbReference type="Proteomes" id="UP000007509"/>
    </source>
</evidence>
<proteinExistence type="predicted"/>
<reference evidence="1 2" key="1">
    <citation type="journal article" date="2012" name="J. Bacteriol.">
        <title>Twenty-one genome sequences from Pseudomonas species and 19 genome sequences from diverse bacteria isolated from the rhizosphere and endosphere of Populus deltoides.</title>
        <authorList>
            <person name="Brown S.D."/>
            <person name="Utturkar S.M."/>
            <person name="Klingeman D.M."/>
            <person name="Johnson C.M."/>
            <person name="Martin S.L."/>
            <person name="Land M.L."/>
            <person name="Lu T.Y."/>
            <person name="Schadt C.W."/>
            <person name="Doktycz M.J."/>
            <person name="Pelletier D.A."/>
        </authorList>
    </citation>
    <scope>NUCLEOTIDE SEQUENCE [LARGE SCALE GENOMIC DNA]</scope>
    <source>
        <strain evidence="1 2">CF314</strain>
    </source>
</reference>
<gene>
    <name evidence="1" type="ORF">PMI13_02880</name>
</gene>
<name>J2JQR9_9FLAO</name>
<dbReference type="AlphaFoldDB" id="J2JQR9"/>
<dbReference type="Proteomes" id="UP000007509">
    <property type="component" value="Unassembled WGS sequence"/>
</dbReference>
<protein>
    <submittedName>
        <fullName evidence="1">Uncharacterized protein</fullName>
    </submittedName>
</protein>
<accession>J2JQR9</accession>